<dbReference type="SUPFAM" id="SSF53850">
    <property type="entry name" value="Periplasmic binding protein-like II"/>
    <property type="match status" value="1"/>
</dbReference>
<dbReference type="EMBL" id="JBFTEG010000009">
    <property type="protein sequence ID" value="MEX6502942.1"/>
    <property type="molecule type" value="Genomic_DNA"/>
</dbReference>
<keyword evidence="4" id="KW-0574">Periplasm</keyword>
<keyword evidence="7" id="KW-1185">Reference proteome</keyword>
<dbReference type="Gene3D" id="3.40.190.10">
    <property type="entry name" value="Periplasmic binding protein-like II"/>
    <property type="match status" value="2"/>
</dbReference>
<protein>
    <submittedName>
        <fullName evidence="6">Spermidine/putrescine ABC transporter substrate-binding protein</fullName>
    </submittedName>
</protein>
<dbReference type="InterPro" id="IPR001188">
    <property type="entry name" value="Sperm_putr-bd"/>
</dbReference>
<evidence type="ECO:0000313" key="6">
    <source>
        <dbReference type="EMBL" id="MEX6502942.1"/>
    </source>
</evidence>
<comment type="caution">
    <text evidence="6">The sequence shown here is derived from an EMBL/GenBank/DDBJ whole genome shotgun (WGS) entry which is preliminary data.</text>
</comment>
<reference evidence="6 7" key="1">
    <citation type="submission" date="2024-07" db="EMBL/GenBank/DDBJ databases">
        <authorList>
            <person name="Li M."/>
        </authorList>
    </citation>
    <scope>NUCLEOTIDE SEQUENCE [LARGE SCALE GENOMIC DNA]</scope>
    <source>
        <strain evidence="6 7">25A3E</strain>
    </source>
</reference>
<keyword evidence="2" id="KW-0813">Transport</keyword>
<evidence type="ECO:0000256" key="2">
    <source>
        <dbReference type="ARBA" id="ARBA00022448"/>
    </source>
</evidence>
<gene>
    <name evidence="6" type="ORF">AB5S05_12770</name>
</gene>
<dbReference type="PANTHER" id="PTHR30222">
    <property type="entry name" value="SPERMIDINE/PUTRESCINE-BINDING PERIPLASMIC PROTEIN"/>
    <property type="match status" value="1"/>
</dbReference>
<evidence type="ECO:0000256" key="1">
    <source>
        <dbReference type="ARBA" id="ARBA00004418"/>
    </source>
</evidence>
<feature type="chain" id="PRO_5047144217" evidence="5">
    <location>
        <begin position="24"/>
        <end position="348"/>
    </location>
</feature>
<name>A0ABV3YY22_9PSED</name>
<accession>A0ABV3YY22</accession>
<dbReference type="PANTHER" id="PTHR30222:SF17">
    <property type="entry name" value="SPERMIDINE_PUTRESCINE-BINDING PERIPLASMIC PROTEIN"/>
    <property type="match status" value="1"/>
</dbReference>
<dbReference type="PRINTS" id="PR00909">
    <property type="entry name" value="SPERMDNBNDNG"/>
</dbReference>
<organism evidence="6 7">
    <name type="scientific">Pseudomonas zhanjiangensis</name>
    <dbReference type="NCBI Taxonomy" id="3239015"/>
    <lineage>
        <taxon>Bacteria</taxon>
        <taxon>Pseudomonadati</taxon>
        <taxon>Pseudomonadota</taxon>
        <taxon>Gammaproteobacteria</taxon>
        <taxon>Pseudomonadales</taxon>
        <taxon>Pseudomonadaceae</taxon>
        <taxon>Pseudomonas</taxon>
    </lineage>
</organism>
<evidence type="ECO:0000256" key="5">
    <source>
        <dbReference type="SAM" id="SignalP"/>
    </source>
</evidence>
<proteinExistence type="predicted"/>
<feature type="signal peptide" evidence="5">
    <location>
        <begin position="1"/>
        <end position="23"/>
    </location>
</feature>
<keyword evidence="3 5" id="KW-0732">Signal</keyword>
<dbReference type="CDD" id="cd13590">
    <property type="entry name" value="PBP2_PotD_PotF_like"/>
    <property type="match status" value="1"/>
</dbReference>
<evidence type="ECO:0000256" key="4">
    <source>
        <dbReference type="ARBA" id="ARBA00022764"/>
    </source>
</evidence>
<dbReference type="Proteomes" id="UP001560296">
    <property type="component" value="Unassembled WGS sequence"/>
</dbReference>
<dbReference type="RefSeq" id="WP_369287910.1">
    <property type="nucleotide sequence ID" value="NZ_JBFTEG010000009.1"/>
</dbReference>
<dbReference type="PIRSF" id="PIRSF019574">
    <property type="entry name" value="Periplasmic_polyamine_BP"/>
    <property type="match status" value="1"/>
</dbReference>
<dbReference type="InterPro" id="IPR006059">
    <property type="entry name" value="SBP"/>
</dbReference>
<sequence>MMPILRRLLALAACLLIAQASQGATRQLLILNWSDYLDPALIEAFERQRDVKVIESYYSTDEARTQMLLENDAEGYDLILTSGSDLAAYAKRRWIAPLEHARLANFRHIDPYWLRAFPAAQRYGVPYFWGTLGIAYRSDLVNAPISTWQQLFRPAAELRGKIAMIDDTRDLIGMSLKALGYSANSSDAGQLKAAQALLLAQKPHVRSYNYISLDETSPILSGEIVASMMYSGDALMLQAHNEHLRYVLPSEGGNLWIDYFALGYRARSPDLAYAFLDFINVPANAAQQAQYVHYATPNRAAQALLPEDLLADPVIYPDSASLASSEFYSPLPARALRLRNQISASILR</sequence>
<evidence type="ECO:0000313" key="7">
    <source>
        <dbReference type="Proteomes" id="UP001560296"/>
    </source>
</evidence>
<dbReference type="Pfam" id="PF13416">
    <property type="entry name" value="SBP_bac_8"/>
    <property type="match status" value="1"/>
</dbReference>
<evidence type="ECO:0000256" key="3">
    <source>
        <dbReference type="ARBA" id="ARBA00022729"/>
    </source>
</evidence>
<comment type="subcellular location">
    <subcellularLocation>
        <location evidence="1">Periplasm</location>
    </subcellularLocation>
</comment>